<name>X1CV14_9ZZZZ</name>
<accession>X1CV14</accession>
<sequence>HESIKILKRKRTVIACGGGARPTEWVEMYIKLMSERLNNNQV</sequence>
<reference evidence="1" key="1">
    <citation type="journal article" date="2014" name="Front. Microbiol.">
        <title>High frequency of phylogenetically diverse reductive dehalogenase-homologous genes in deep subseafloor sedimentary metagenomes.</title>
        <authorList>
            <person name="Kawai M."/>
            <person name="Futagami T."/>
            <person name="Toyoda A."/>
            <person name="Takaki Y."/>
            <person name="Nishi S."/>
            <person name="Hori S."/>
            <person name="Arai W."/>
            <person name="Tsubouchi T."/>
            <person name="Morono Y."/>
            <person name="Uchiyama I."/>
            <person name="Ito T."/>
            <person name="Fujiyama A."/>
            <person name="Inagaki F."/>
            <person name="Takami H."/>
        </authorList>
    </citation>
    <scope>NUCLEOTIDE SEQUENCE</scope>
    <source>
        <strain evidence="1">Expedition CK06-06</strain>
    </source>
</reference>
<dbReference type="EMBL" id="BART01029867">
    <property type="protein sequence ID" value="GAH11652.1"/>
    <property type="molecule type" value="Genomic_DNA"/>
</dbReference>
<protein>
    <submittedName>
        <fullName evidence="1">Uncharacterized protein</fullName>
    </submittedName>
</protein>
<proteinExistence type="predicted"/>
<dbReference type="AlphaFoldDB" id="X1CV14"/>
<feature type="non-terminal residue" evidence="1">
    <location>
        <position position="1"/>
    </location>
</feature>
<gene>
    <name evidence="1" type="ORF">S01H4_52303</name>
</gene>
<comment type="caution">
    <text evidence="1">The sequence shown here is derived from an EMBL/GenBank/DDBJ whole genome shotgun (WGS) entry which is preliminary data.</text>
</comment>
<organism evidence="1">
    <name type="scientific">marine sediment metagenome</name>
    <dbReference type="NCBI Taxonomy" id="412755"/>
    <lineage>
        <taxon>unclassified sequences</taxon>
        <taxon>metagenomes</taxon>
        <taxon>ecological metagenomes</taxon>
    </lineage>
</organism>
<evidence type="ECO:0000313" key="1">
    <source>
        <dbReference type="EMBL" id="GAH11652.1"/>
    </source>
</evidence>